<keyword evidence="2" id="KW-1185">Reference proteome</keyword>
<name>A0A409WB60_9AGAR</name>
<evidence type="ECO:0000313" key="2">
    <source>
        <dbReference type="Proteomes" id="UP000284706"/>
    </source>
</evidence>
<dbReference type="Proteomes" id="UP000284706">
    <property type="component" value="Unassembled WGS sequence"/>
</dbReference>
<sequence length="105" mass="12083">MKDCERTHQTYPIKLLHVWPLVSTLLLERAQMRLCSRVIPILKPSSVNLTVQRTLYEKYLGWAPSNSAIWIKFAELEAQLQGFARTCAIFELVVSQLPLSMPEII</sequence>
<gene>
    <name evidence="1" type="ORF">CVT26_000973</name>
</gene>
<organism evidence="1 2">
    <name type="scientific">Gymnopilus dilepis</name>
    <dbReference type="NCBI Taxonomy" id="231916"/>
    <lineage>
        <taxon>Eukaryota</taxon>
        <taxon>Fungi</taxon>
        <taxon>Dikarya</taxon>
        <taxon>Basidiomycota</taxon>
        <taxon>Agaricomycotina</taxon>
        <taxon>Agaricomycetes</taxon>
        <taxon>Agaricomycetidae</taxon>
        <taxon>Agaricales</taxon>
        <taxon>Agaricineae</taxon>
        <taxon>Hymenogastraceae</taxon>
        <taxon>Gymnopilus</taxon>
    </lineage>
</organism>
<dbReference type="AlphaFoldDB" id="A0A409WB60"/>
<evidence type="ECO:0000313" key="1">
    <source>
        <dbReference type="EMBL" id="PPQ75733.1"/>
    </source>
</evidence>
<dbReference type="InParanoid" id="A0A409WB60"/>
<proteinExistence type="predicted"/>
<dbReference type="STRING" id="231916.A0A409WB60"/>
<dbReference type="OrthoDB" id="541719at2759"/>
<accession>A0A409WB60</accession>
<reference evidence="1 2" key="1">
    <citation type="journal article" date="2018" name="Evol. Lett.">
        <title>Horizontal gene cluster transfer increased hallucinogenic mushroom diversity.</title>
        <authorList>
            <person name="Reynolds H.T."/>
            <person name="Vijayakumar V."/>
            <person name="Gluck-Thaler E."/>
            <person name="Korotkin H.B."/>
            <person name="Matheny P.B."/>
            <person name="Slot J.C."/>
        </authorList>
    </citation>
    <scope>NUCLEOTIDE SEQUENCE [LARGE SCALE GENOMIC DNA]</scope>
    <source>
        <strain evidence="1 2">SRW20</strain>
    </source>
</reference>
<dbReference type="EMBL" id="NHYE01005232">
    <property type="protein sequence ID" value="PPQ75733.1"/>
    <property type="molecule type" value="Genomic_DNA"/>
</dbReference>
<comment type="caution">
    <text evidence="1">The sequence shown here is derived from an EMBL/GenBank/DDBJ whole genome shotgun (WGS) entry which is preliminary data.</text>
</comment>
<dbReference type="Gene3D" id="1.25.40.10">
    <property type="entry name" value="Tetratricopeptide repeat domain"/>
    <property type="match status" value="1"/>
</dbReference>
<protein>
    <submittedName>
        <fullName evidence="1">Uncharacterized protein</fullName>
    </submittedName>
</protein>
<dbReference type="InterPro" id="IPR011990">
    <property type="entry name" value="TPR-like_helical_dom_sf"/>
</dbReference>